<dbReference type="EMBL" id="MN739335">
    <property type="protein sequence ID" value="QHS99130.1"/>
    <property type="molecule type" value="Genomic_DNA"/>
</dbReference>
<accession>A0A6C0C3Y8</accession>
<proteinExistence type="predicted"/>
<reference evidence="1" key="1">
    <citation type="journal article" date="2020" name="Nature">
        <title>Giant virus diversity and host interactions through global metagenomics.</title>
        <authorList>
            <person name="Schulz F."/>
            <person name="Roux S."/>
            <person name="Paez-Espino D."/>
            <person name="Jungbluth S."/>
            <person name="Walsh D.A."/>
            <person name="Denef V.J."/>
            <person name="McMahon K.D."/>
            <person name="Konstantinidis K.T."/>
            <person name="Eloe-Fadrosh E.A."/>
            <person name="Kyrpides N.C."/>
            <person name="Woyke T."/>
        </authorList>
    </citation>
    <scope>NUCLEOTIDE SEQUENCE</scope>
    <source>
        <strain evidence="1">GVMAG-M-3300020185-33</strain>
    </source>
</reference>
<sequence length="155" mass="19037">MNDFVELIEPKYKLAICELYHPYFHGNINDDNIVLKNYIYNSYLCFYIIGNDELYDQDLYPTDNTGPWGLNRRRRWSDVNHPSIRNYYNIVKNYKLEIVQMIYLNTGHQICIPKTFWLKIIQRKYKNYYKKLQERIRRAKHPKALFKRQITGKRF</sequence>
<evidence type="ECO:0000313" key="1">
    <source>
        <dbReference type="EMBL" id="QHS99130.1"/>
    </source>
</evidence>
<organism evidence="1">
    <name type="scientific">viral metagenome</name>
    <dbReference type="NCBI Taxonomy" id="1070528"/>
    <lineage>
        <taxon>unclassified sequences</taxon>
        <taxon>metagenomes</taxon>
        <taxon>organismal metagenomes</taxon>
    </lineage>
</organism>
<dbReference type="AlphaFoldDB" id="A0A6C0C3Y8"/>
<name>A0A6C0C3Y8_9ZZZZ</name>
<protein>
    <submittedName>
        <fullName evidence="1">Uncharacterized protein</fullName>
    </submittedName>
</protein>